<accession>A0A8J2XNA9</accession>
<proteinExistence type="predicted"/>
<evidence type="ECO:0000313" key="3">
    <source>
        <dbReference type="Proteomes" id="UP000619743"/>
    </source>
</evidence>
<organism evidence="2 3">
    <name type="scientific">Neiella marina</name>
    <dbReference type="NCBI Taxonomy" id="508461"/>
    <lineage>
        <taxon>Bacteria</taxon>
        <taxon>Pseudomonadati</taxon>
        <taxon>Pseudomonadota</taxon>
        <taxon>Gammaproteobacteria</taxon>
        <taxon>Alteromonadales</taxon>
        <taxon>Echinimonadaceae</taxon>
        <taxon>Neiella</taxon>
    </lineage>
</organism>
<keyword evidence="1" id="KW-0732">Signal</keyword>
<dbReference type="Proteomes" id="UP000619743">
    <property type="component" value="Unassembled WGS sequence"/>
</dbReference>
<gene>
    <name evidence="2" type="ORF">GCM10011369_12030</name>
</gene>
<sequence length="73" mass="7665">MKRIQIAVISAVTLASSAFVPAASANELTTAVTEVAMEVAENVAADIKESSARQLDQVWASLQSLVTDEEASE</sequence>
<dbReference type="RefSeq" id="WP_143824494.1">
    <property type="nucleotide sequence ID" value="NZ_BMDX01000004.1"/>
</dbReference>
<feature type="signal peptide" evidence="1">
    <location>
        <begin position="1"/>
        <end position="25"/>
    </location>
</feature>
<keyword evidence="3" id="KW-1185">Reference proteome</keyword>
<reference evidence="3" key="1">
    <citation type="journal article" date="2019" name="Int. J. Syst. Evol. Microbiol.">
        <title>The Global Catalogue of Microorganisms (GCM) 10K type strain sequencing project: providing services to taxonomists for standard genome sequencing and annotation.</title>
        <authorList>
            <consortium name="The Broad Institute Genomics Platform"/>
            <consortium name="The Broad Institute Genome Sequencing Center for Infectious Disease"/>
            <person name="Wu L."/>
            <person name="Ma J."/>
        </authorList>
    </citation>
    <scope>NUCLEOTIDE SEQUENCE [LARGE SCALE GENOMIC DNA]</scope>
    <source>
        <strain evidence="3">CGMCC 1.10130</strain>
    </source>
</reference>
<dbReference type="AlphaFoldDB" id="A0A8J2XNA9"/>
<name>A0A8J2XNA9_9GAMM</name>
<evidence type="ECO:0000256" key="1">
    <source>
        <dbReference type="SAM" id="SignalP"/>
    </source>
</evidence>
<feature type="chain" id="PRO_5035221297" evidence="1">
    <location>
        <begin position="26"/>
        <end position="73"/>
    </location>
</feature>
<evidence type="ECO:0000313" key="2">
    <source>
        <dbReference type="EMBL" id="GGA71828.1"/>
    </source>
</evidence>
<protein>
    <submittedName>
        <fullName evidence="2">Uncharacterized protein</fullName>
    </submittedName>
</protein>
<dbReference type="EMBL" id="BMDX01000004">
    <property type="protein sequence ID" value="GGA71828.1"/>
    <property type="molecule type" value="Genomic_DNA"/>
</dbReference>
<comment type="caution">
    <text evidence="2">The sequence shown here is derived from an EMBL/GenBank/DDBJ whole genome shotgun (WGS) entry which is preliminary data.</text>
</comment>